<organism evidence="1">
    <name type="scientific">bioreactor metagenome</name>
    <dbReference type="NCBI Taxonomy" id="1076179"/>
    <lineage>
        <taxon>unclassified sequences</taxon>
        <taxon>metagenomes</taxon>
        <taxon>ecological metagenomes</taxon>
    </lineage>
</organism>
<protein>
    <submittedName>
        <fullName evidence="1">Uncharacterized protein</fullName>
    </submittedName>
</protein>
<evidence type="ECO:0000313" key="1">
    <source>
        <dbReference type="EMBL" id="MPM36021.1"/>
    </source>
</evidence>
<name>A0A644Z7P0_9ZZZZ</name>
<sequence length="162" mass="19505">MNVSGGNAIKPVKYLFHIFSLYPNSVIFYPYNDFVTFVPGTNHQYRRHIFSFVLQCIVEQIKEHVGKVHFVDIDHRIFCLQVDIEFSIEFFYLQYMGVGHIYNDIIQIYFLNFQCGFLFIEQRHLQYLFYLKTQSFCFVVYHTCHVFEYFGRFGDGFVLQHL</sequence>
<proteinExistence type="predicted"/>
<dbReference type="AlphaFoldDB" id="A0A644Z7P0"/>
<accession>A0A644Z7P0</accession>
<gene>
    <name evidence="1" type="ORF">SDC9_82616</name>
</gene>
<comment type="caution">
    <text evidence="1">The sequence shown here is derived from an EMBL/GenBank/DDBJ whole genome shotgun (WGS) entry which is preliminary data.</text>
</comment>
<dbReference type="EMBL" id="VSSQ01007471">
    <property type="protein sequence ID" value="MPM36021.1"/>
    <property type="molecule type" value="Genomic_DNA"/>
</dbReference>
<reference evidence="1" key="1">
    <citation type="submission" date="2019-08" db="EMBL/GenBank/DDBJ databases">
        <authorList>
            <person name="Kucharzyk K."/>
            <person name="Murdoch R.W."/>
            <person name="Higgins S."/>
            <person name="Loffler F."/>
        </authorList>
    </citation>
    <scope>NUCLEOTIDE SEQUENCE</scope>
</reference>